<keyword evidence="6" id="KW-0902">Two-component regulatory system</keyword>
<proteinExistence type="predicted"/>
<dbReference type="InterPro" id="IPR035965">
    <property type="entry name" value="PAS-like_dom_sf"/>
</dbReference>
<gene>
    <name evidence="11" type="ORF">BacF7301_23170</name>
</gene>
<evidence type="ECO:0000313" key="11">
    <source>
        <dbReference type="EMBL" id="QIU96875.1"/>
    </source>
</evidence>
<dbReference type="GO" id="GO:0005886">
    <property type="term" value="C:plasma membrane"/>
    <property type="evidence" value="ECO:0007669"/>
    <property type="project" value="TreeGrafter"/>
</dbReference>
<dbReference type="RefSeq" id="WP_167966564.1">
    <property type="nucleotide sequence ID" value="NZ_CP050831.1"/>
</dbReference>
<dbReference type="InterPro" id="IPR013656">
    <property type="entry name" value="PAS_4"/>
</dbReference>
<dbReference type="GO" id="GO:0009927">
    <property type="term" value="F:histidine phosphotransfer kinase activity"/>
    <property type="evidence" value="ECO:0007669"/>
    <property type="project" value="TreeGrafter"/>
</dbReference>
<dbReference type="InterPro" id="IPR036890">
    <property type="entry name" value="HATPase_C_sf"/>
</dbReference>
<comment type="catalytic activity">
    <reaction evidence="1">
        <text>ATP + protein L-histidine = ADP + protein N-phospho-L-histidine.</text>
        <dbReference type="EC" id="2.7.13.3"/>
    </reaction>
</comment>
<keyword evidence="3 8" id="KW-0597">Phosphoprotein</keyword>
<feature type="modified residue" description="4-aspartylphosphate" evidence="8">
    <location>
        <position position="598"/>
    </location>
</feature>
<reference evidence="11 12" key="1">
    <citation type="submission" date="2020-03" db="EMBL/GenBank/DDBJ databases">
        <title>Genomic analysis of Bacteroides faecium CBA7301.</title>
        <authorList>
            <person name="Kim J."/>
            <person name="Roh S.W."/>
        </authorList>
    </citation>
    <scope>NUCLEOTIDE SEQUENCE [LARGE SCALE GENOMIC DNA]</scope>
    <source>
        <strain evidence="11 12">CBA7301</strain>
    </source>
</reference>
<dbReference type="CDD" id="cd17546">
    <property type="entry name" value="REC_hyHK_CKI1_RcsC-like"/>
    <property type="match status" value="1"/>
</dbReference>
<dbReference type="SUPFAM" id="SSF47384">
    <property type="entry name" value="Homodimeric domain of signal transducing histidine kinase"/>
    <property type="match status" value="1"/>
</dbReference>
<dbReference type="InterPro" id="IPR011006">
    <property type="entry name" value="CheY-like_superfamily"/>
</dbReference>
<dbReference type="Pfam" id="PF00072">
    <property type="entry name" value="Response_reg"/>
    <property type="match status" value="1"/>
</dbReference>
<evidence type="ECO:0000256" key="8">
    <source>
        <dbReference type="PROSITE-ProRule" id="PRU00169"/>
    </source>
</evidence>
<dbReference type="SUPFAM" id="SSF52172">
    <property type="entry name" value="CheY-like"/>
    <property type="match status" value="1"/>
</dbReference>
<dbReference type="PROSITE" id="PS50109">
    <property type="entry name" value="HIS_KIN"/>
    <property type="match status" value="1"/>
</dbReference>
<dbReference type="CDD" id="cd00082">
    <property type="entry name" value="HisKA"/>
    <property type="match status" value="1"/>
</dbReference>
<sequence>MRNESPLALISGATDGLLYNIFEHLSVGLELYDKSGFMVEVNHTELQSMGIKNREDLLGRSLFNIPSLSDEDKQQIMNGETIHLMAEYDFDRLRSCFPTYLSGTKHFEITVSSVFGENGKVTNYLVITQDVTERILWHRKYENLYEDALRSKKELIESEQKMMELLHHNELVLNNTNSGLAYITNDYIVQWENVSLCSRSLSYEAYKKGEACYKTAHNRTTPCENCVMQRARKSGQVETIQFLLNNEHTIEVFATPVYNDLGEIEGVVIRVDDVTERQLMIGELEKARKQAEQSDKLKSAFLANMSHEIRTPLNAIVGFSDLLMITDNPAEKEEYSKIINTNNELLLKLINDILDLSKIEAGSVELKYEEFDLAVYFDELATSMQWRIKNPQVRLISVNPYTVCMVKLDKKRFAQILTNYVTNAIKYTPEGTIEMGYEKVEDGIRIYVRDTGIGIPEDKKDKVFYRFEKLDEFAQGTGLGLSICKAIVEACEGSIGFESEYGKGSFFWAVLPCIDELDEDGMVISLQKNGRKVRKDAAVAANEEKEEQKTILVAEDIQSNFSLVSSLLKNRCKLLHAPNGQKAVEIVQSEPVDLVLMDMKMPIMDGRTATAEIRKFNTRIPIVALTAHAFEADRVAALEVGCDDYLVKPINGAKLMQALKEYGC</sequence>
<name>A0A6H0KU92_9BACE</name>
<dbReference type="GO" id="GO:0000155">
    <property type="term" value="F:phosphorelay sensor kinase activity"/>
    <property type="evidence" value="ECO:0007669"/>
    <property type="project" value="InterPro"/>
</dbReference>
<dbReference type="InterPro" id="IPR005467">
    <property type="entry name" value="His_kinase_dom"/>
</dbReference>
<dbReference type="FunFam" id="1.10.287.130:FF:000001">
    <property type="entry name" value="Two-component sensor histidine kinase"/>
    <property type="match status" value="1"/>
</dbReference>
<dbReference type="Proteomes" id="UP000501780">
    <property type="component" value="Chromosome"/>
</dbReference>
<dbReference type="InterPro" id="IPR000014">
    <property type="entry name" value="PAS"/>
</dbReference>
<dbReference type="Gene3D" id="1.10.287.130">
    <property type="match status" value="1"/>
</dbReference>
<accession>A0A6H0KU92</accession>
<dbReference type="InterPro" id="IPR036097">
    <property type="entry name" value="HisK_dim/P_sf"/>
</dbReference>
<dbReference type="SUPFAM" id="SSF55785">
    <property type="entry name" value="PYP-like sensor domain (PAS domain)"/>
    <property type="match status" value="1"/>
</dbReference>
<dbReference type="Pfam" id="PF02518">
    <property type="entry name" value="HATPase_c"/>
    <property type="match status" value="1"/>
</dbReference>
<evidence type="ECO:0000256" key="6">
    <source>
        <dbReference type="ARBA" id="ARBA00023012"/>
    </source>
</evidence>
<organism evidence="11 12">
    <name type="scientific">Bacteroides faecium</name>
    <dbReference type="NCBI Taxonomy" id="2715212"/>
    <lineage>
        <taxon>Bacteria</taxon>
        <taxon>Pseudomonadati</taxon>
        <taxon>Bacteroidota</taxon>
        <taxon>Bacteroidia</taxon>
        <taxon>Bacteroidales</taxon>
        <taxon>Bacteroidaceae</taxon>
        <taxon>Bacteroides</taxon>
    </lineage>
</organism>
<dbReference type="KEGG" id="bfc:BacF7301_23170"/>
<keyword evidence="5" id="KW-0418">Kinase</keyword>
<evidence type="ECO:0000256" key="5">
    <source>
        <dbReference type="ARBA" id="ARBA00022777"/>
    </source>
</evidence>
<dbReference type="InterPro" id="IPR003594">
    <property type="entry name" value="HATPase_dom"/>
</dbReference>
<dbReference type="PRINTS" id="PR00344">
    <property type="entry name" value="BCTRLSENSOR"/>
</dbReference>
<dbReference type="PANTHER" id="PTHR43047:SF72">
    <property type="entry name" value="OSMOSENSING HISTIDINE PROTEIN KINASE SLN1"/>
    <property type="match status" value="1"/>
</dbReference>
<feature type="domain" description="Response regulatory" evidence="10">
    <location>
        <begin position="550"/>
        <end position="663"/>
    </location>
</feature>
<keyword evidence="7" id="KW-0472">Membrane</keyword>
<feature type="domain" description="Histidine kinase" evidence="9">
    <location>
        <begin position="304"/>
        <end position="515"/>
    </location>
</feature>
<dbReference type="InterPro" id="IPR001789">
    <property type="entry name" value="Sig_transdc_resp-reg_receiver"/>
</dbReference>
<dbReference type="Gene3D" id="3.30.450.20">
    <property type="entry name" value="PAS domain"/>
    <property type="match status" value="2"/>
</dbReference>
<dbReference type="PROSITE" id="PS50110">
    <property type="entry name" value="RESPONSE_REGULATORY"/>
    <property type="match status" value="1"/>
</dbReference>
<dbReference type="EMBL" id="CP050831">
    <property type="protein sequence ID" value="QIU96875.1"/>
    <property type="molecule type" value="Genomic_DNA"/>
</dbReference>
<evidence type="ECO:0000256" key="1">
    <source>
        <dbReference type="ARBA" id="ARBA00000085"/>
    </source>
</evidence>
<dbReference type="SMART" id="SM00388">
    <property type="entry name" value="HisKA"/>
    <property type="match status" value="1"/>
</dbReference>
<dbReference type="EC" id="2.7.13.3" evidence="2"/>
<dbReference type="InterPro" id="IPR004358">
    <property type="entry name" value="Sig_transdc_His_kin-like_C"/>
</dbReference>
<keyword evidence="4" id="KW-0808">Transferase</keyword>
<dbReference type="PANTHER" id="PTHR43047">
    <property type="entry name" value="TWO-COMPONENT HISTIDINE PROTEIN KINASE"/>
    <property type="match status" value="1"/>
</dbReference>
<dbReference type="Pfam" id="PF00512">
    <property type="entry name" value="HisKA"/>
    <property type="match status" value="1"/>
</dbReference>
<dbReference type="NCBIfam" id="TIGR00229">
    <property type="entry name" value="sensory_box"/>
    <property type="match status" value="1"/>
</dbReference>
<dbReference type="Gene3D" id="3.30.565.10">
    <property type="entry name" value="Histidine kinase-like ATPase, C-terminal domain"/>
    <property type="match status" value="1"/>
</dbReference>
<dbReference type="SUPFAM" id="SSF55874">
    <property type="entry name" value="ATPase domain of HSP90 chaperone/DNA topoisomerase II/histidine kinase"/>
    <property type="match status" value="1"/>
</dbReference>
<dbReference type="Pfam" id="PF08448">
    <property type="entry name" value="PAS_4"/>
    <property type="match status" value="1"/>
</dbReference>
<dbReference type="AlphaFoldDB" id="A0A6H0KU92"/>
<protein>
    <recommendedName>
        <fullName evidence="2">histidine kinase</fullName>
        <ecNumber evidence="2">2.7.13.3</ecNumber>
    </recommendedName>
</protein>
<dbReference type="SMART" id="SM00448">
    <property type="entry name" value="REC"/>
    <property type="match status" value="1"/>
</dbReference>
<dbReference type="SMART" id="SM00387">
    <property type="entry name" value="HATPase_c"/>
    <property type="match status" value="1"/>
</dbReference>
<evidence type="ECO:0000256" key="3">
    <source>
        <dbReference type="ARBA" id="ARBA00022553"/>
    </source>
</evidence>
<dbReference type="InterPro" id="IPR003661">
    <property type="entry name" value="HisK_dim/P_dom"/>
</dbReference>
<dbReference type="FunFam" id="3.30.565.10:FF:000006">
    <property type="entry name" value="Sensor histidine kinase WalK"/>
    <property type="match status" value="1"/>
</dbReference>
<evidence type="ECO:0000256" key="4">
    <source>
        <dbReference type="ARBA" id="ARBA00022679"/>
    </source>
</evidence>
<dbReference type="Gene3D" id="3.40.50.2300">
    <property type="match status" value="1"/>
</dbReference>
<evidence type="ECO:0000313" key="12">
    <source>
        <dbReference type="Proteomes" id="UP000501780"/>
    </source>
</evidence>
<evidence type="ECO:0000259" key="10">
    <source>
        <dbReference type="PROSITE" id="PS50110"/>
    </source>
</evidence>
<evidence type="ECO:0000256" key="7">
    <source>
        <dbReference type="ARBA" id="ARBA00023136"/>
    </source>
</evidence>
<evidence type="ECO:0000256" key="2">
    <source>
        <dbReference type="ARBA" id="ARBA00012438"/>
    </source>
</evidence>
<keyword evidence="12" id="KW-1185">Reference proteome</keyword>
<evidence type="ECO:0000259" key="9">
    <source>
        <dbReference type="PROSITE" id="PS50109"/>
    </source>
</evidence>